<evidence type="ECO:0000256" key="9">
    <source>
        <dbReference type="SAM" id="Phobius"/>
    </source>
</evidence>
<evidence type="ECO:0000256" key="5">
    <source>
        <dbReference type="ARBA" id="ARBA00022723"/>
    </source>
</evidence>
<dbReference type="GO" id="GO:0005524">
    <property type="term" value="F:ATP binding"/>
    <property type="evidence" value="ECO:0007669"/>
    <property type="project" value="InterPro"/>
</dbReference>
<feature type="transmembrane region" description="Helical" evidence="9">
    <location>
        <begin position="80"/>
        <end position="101"/>
    </location>
</feature>
<dbReference type="PANTHER" id="PTHR24092">
    <property type="entry name" value="PROBABLE PHOSPHOLIPID-TRANSPORTING ATPASE"/>
    <property type="match status" value="1"/>
</dbReference>
<evidence type="ECO:0000256" key="2">
    <source>
        <dbReference type="ARBA" id="ARBA00004308"/>
    </source>
</evidence>
<dbReference type="GO" id="GO:0005886">
    <property type="term" value="C:plasma membrane"/>
    <property type="evidence" value="ECO:0007669"/>
    <property type="project" value="TreeGrafter"/>
</dbReference>
<dbReference type="Pfam" id="PF16212">
    <property type="entry name" value="PhoLip_ATPase_C"/>
    <property type="match status" value="1"/>
</dbReference>
<dbReference type="AlphaFoldDB" id="A0A4P9Y4K6"/>
<accession>A0A4P9Y4K6</accession>
<dbReference type="InterPro" id="IPR032630">
    <property type="entry name" value="P_typ_ATPase_c"/>
</dbReference>
<name>A0A4P9Y4K6_9FUNG</name>
<dbReference type="GO" id="GO:0046872">
    <property type="term" value="F:metal ion binding"/>
    <property type="evidence" value="ECO:0007669"/>
    <property type="project" value="UniProtKB-KW"/>
</dbReference>
<keyword evidence="6" id="KW-0460">Magnesium</keyword>
<proteinExistence type="predicted"/>
<dbReference type="InterPro" id="IPR023214">
    <property type="entry name" value="HAD_sf"/>
</dbReference>
<evidence type="ECO:0000256" key="7">
    <source>
        <dbReference type="ARBA" id="ARBA00022989"/>
    </source>
</evidence>
<feature type="non-terminal residue" evidence="11">
    <location>
        <position position="171"/>
    </location>
</feature>
<dbReference type="GO" id="GO:0016887">
    <property type="term" value="F:ATP hydrolysis activity"/>
    <property type="evidence" value="ECO:0007669"/>
    <property type="project" value="InterPro"/>
</dbReference>
<feature type="non-terminal residue" evidence="11">
    <location>
        <position position="1"/>
    </location>
</feature>
<evidence type="ECO:0000256" key="3">
    <source>
        <dbReference type="ARBA" id="ARBA00022448"/>
    </source>
</evidence>
<evidence type="ECO:0000313" key="11">
    <source>
        <dbReference type="EMBL" id="RKP13906.1"/>
    </source>
</evidence>
<dbReference type="NCBIfam" id="TIGR01494">
    <property type="entry name" value="ATPase_P-type"/>
    <property type="match status" value="1"/>
</dbReference>
<evidence type="ECO:0000256" key="4">
    <source>
        <dbReference type="ARBA" id="ARBA00022692"/>
    </source>
</evidence>
<feature type="domain" description="P-type ATPase C-terminal" evidence="10">
    <location>
        <begin position="40"/>
        <end position="171"/>
    </location>
</feature>
<dbReference type="EMBL" id="KZ987922">
    <property type="protein sequence ID" value="RKP13906.1"/>
    <property type="molecule type" value="Genomic_DNA"/>
</dbReference>
<keyword evidence="5" id="KW-0479">Metal-binding</keyword>
<dbReference type="InterPro" id="IPR036412">
    <property type="entry name" value="HAD-like_sf"/>
</dbReference>
<evidence type="ECO:0000256" key="8">
    <source>
        <dbReference type="ARBA" id="ARBA00023136"/>
    </source>
</evidence>
<dbReference type="GO" id="GO:0045332">
    <property type="term" value="P:phospholipid translocation"/>
    <property type="evidence" value="ECO:0007669"/>
    <property type="project" value="TreeGrafter"/>
</dbReference>
<dbReference type="InterPro" id="IPR023298">
    <property type="entry name" value="ATPase_P-typ_TM_dom_sf"/>
</dbReference>
<dbReference type="Proteomes" id="UP000267251">
    <property type="component" value="Unassembled WGS sequence"/>
</dbReference>
<comment type="subcellular location">
    <subcellularLocation>
        <location evidence="2">Endomembrane system</location>
    </subcellularLocation>
    <subcellularLocation>
        <location evidence="1">Membrane</location>
        <topology evidence="1">Multi-pass membrane protein</topology>
    </subcellularLocation>
</comment>
<reference evidence="12" key="1">
    <citation type="journal article" date="2018" name="Nat. Microbiol.">
        <title>Leveraging single-cell genomics to expand the fungal tree of life.</title>
        <authorList>
            <person name="Ahrendt S.R."/>
            <person name="Quandt C.A."/>
            <person name="Ciobanu D."/>
            <person name="Clum A."/>
            <person name="Salamov A."/>
            <person name="Andreopoulos B."/>
            <person name="Cheng J.F."/>
            <person name="Woyke T."/>
            <person name="Pelin A."/>
            <person name="Henrissat B."/>
            <person name="Reynolds N.K."/>
            <person name="Benny G.L."/>
            <person name="Smith M.E."/>
            <person name="James T.Y."/>
            <person name="Grigoriev I.V."/>
        </authorList>
    </citation>
    <scope>NUCLEOTIDE SEQUENCE [LARGE SCALE GENOMIC DNA]</scope>
</reference>
<dbReference type="Gene3D" id="3.40.50.1000">
    <property type="entry name" value="HAD superfamily/HAD-like"/>
    <property type="match status" value="1"/>
</dbReference>
<keyword evidence="4 9" id="KW-0812">Transmembrane</keyword>
<organism evidence="11 12">
    <name type="scientific">Piptocephalis cylindrospora</name>
    <dbReference type="NCBI Taxonomy" id="1907219"/>
    <lineage>
        <taxon>Eukaryota</taxon>
        <taxon>Fungi</taxon>
        <taxon>Fungi incertae sedis</taxon>
        <taxon>Zoopagomycota</taxon>
        <taxon>Zoopagomycotina</taxon>
        <taxon>Zoopagomycetes</taxon>
        <taxon>Zoopagales</taxon>
        <taxon>Piptocephalidaceae</taxon>
        <taxon>Piptocephalis</taxon>
    </lineage>
</organism>
<dbReference type="PANTHER" id="PTHR24092:SF180">
    <property type="entry name" value="PHOSPHOLIPID-TRANSPORTING ATPASE DNF1-RELATED"/>
    <property type="match status" value="1"/>
</dbReference>
<evidence type="ECO:0000313" key="12">
    <source>
        <dbReference type="Proteomes" id="UP000267251"/>
    </source>
</evidence>
<dbReference type="GO" id="GO:0140326">
    <property type="term" value="F:ATPase-coupled intramembrane lipid transporter activity"/>
    <property type="evidence" value="ECO:0007669"/>
    <property type="project" value="TreeGrafter"/>
</dbReference>
<protein>
    <recommendedName>
        <fullName evidence="10">P-type ATPase C-terminal domain-containing protein</fullName>
    </recommendedName>
</protein>
<evidence type="ECO:0000259" key="10">
    <source>
        <dbReference type="Pfam" id="PF16212"/>
    </source>
</evidence>
<dbReference type="OrthoDB" id="3012599at2759"/>
<dbReference type="SUPFAM" id="SSF56784">
    <property type="entry name" value="HAD-like"/>
    <property type="match status" value="1"/>
</dbReference>
<keyword evidence="7 9" id="KW-1133">Transmembrane helix</keyword>
<evidence type="ECO:0000256" key="6">
    <source>
        <dbReference type="ARBA" id="ARBA00022842"/>
    </source>
</evidence>
<gene>
    <name evidence="11" type="ORF">BJ684DRAFT_2452</name>
</gene>
<dbReference type="SUPFAM" id="SSF81665">
    <property type="entry name" value="Calcium ATPase, transmembrane domain M"/>
    <property type="match status" value="1"/>
</dbReference>
<evidence type="ECO:0000256" key="1">
    <source>
        <dbReference type="ARBA" id="ARBA00004141"/>
    </source>
</evidence>
<keyword evidence="8 9" id="KW-0472">Membrane</keyword>
<dbReference type="InterPro" id="IPR001757">
    <property type="entry name" value="P_typ_ATPase"/>
</dbReference>
<sequence length="171" mass="19507">IRRGHRSVCLSIGDGANDVSMLQEADVGVAITGEEGLQAAMASDYTIGQFRFLKPLLLVHGQWSYLRVAEMILNFFWKNVFYALTVFYYQIFCGFSANLFYDYTYVSLYNLVFTVAPVVILGCTDQAVSAEYALLYPGLYGIGIRQERYNMRRFWLYIVEAVIDAALCFFI</sequence>
<keyword evidence="3" id="KW-0813">Transport</keyword>
<dbReference type="Pfam" id="PF08282">
    <property type="entry name" value="Hydrolase_3"/>
    <property type="match status" value="1"/>
</dbReference>
<keyword evidence="12" id="KW-1185">Reference proteome</keyword>